<comment type="caution">
    <text evidence="3">The sequence shown here is derived from an EMBL/GenBank/DDBJ whole genome shotgun (WGS) entry which is preliminary data.</text>
</comment>
<feature type="region of interest" description="Disordered" evidence="1">
    <location>
        <begin position="15"/>
        <end position="37"/>
    </location>
</feature>
<organism evidence="3 4">
    <name type="scientific">Jimgerdemannia flammicorona</name>
    <dbReference type="NCBI Taxonomy" id="994334"/>
    <lineage>
        <taxon>Eukaryota</taxon>
        <taxon>Fungi</taxon>
        <taxon>Fungi incertae sedis</taxon>
        <taxon>Mucoromycota</taxon>
        <taxon>Mucoromycotina</taxon>
        <taxon>Endogonomycetes</taxon>
        <taxon>Endogonales</taxon>
        <taxon>Endogonaceae</taxon>
        <taxon>Jimgerdemannia</taxon>
    </lineage>
</organism>
<feature type="domain" description="Methyltransferase" evidence="2">
    <location>
        <begin position="92"/>
        <end position="187"/>
    </location>
</feature>
<accession>A0A433CX64</accession>
<dbReference type="Gene3D" id="3.40.50.150">
    <property type="entry name" value="Vaccinia Virus protein VP39"/>
    <property type="match status" value="1"/>
</dbReference>
<protein>
    <submittedName>
        <fullName evidence="3">S-adenosyl-L-methionine-dependent methyltransferase</fullName>
    </submittedName>
</protein>
<keyword evidence="3" id="KW-0489">Methyltransferase</keyword>
<feature type="compositionally biased region" description="Polar residues" evidence="1">
    <location>
        <begin position="15"/>
        <end position="24"/>
    </location>
</feature>
<evidence type="ECO:0000259" key="2">
    <source>
        <dbReference type="Pfam" id="PF13649"/>
    </source>
</evidence>
<dbReference type="Pfam" id="PF13649">
    <property type="entry name" value="Methyltransf_25"/>
    <property type="match status" value="1"/>
</dbReference>
<gene>
    <name evidence="3" type="ORF">BC936DRAFT_137508</name>
</gene>
<dbReference type="CDD" id="cd02440">
    <property type="entry name" value="AdoMet_MTases"/>
    <property type="match status" value="1"/>
</dbReference>
<dbReference type="EMBL" id="RBNI01011513">
    <property type="protein sequence ID" value="RUP43180.1"/>
    <property type="molecule type" value="Genomic_DNA"/>
</dbReference>
<dbReference type="PANTHER" id="PTHR43591">
    <property type="entry name" value="METHYLTRANSFERASE"/>
    <property type="match status" value="1"/>
</dbReference>
<dbReference type="SUPFAM" id="SSF53335">
    <property type="entry name" value="S-adenosyl-L-methionine-dependent methyltransferases"/>
    <property type="match status" value="1"/>
</dbReference>
<evidence type="ECO:0000313" key="4">
    <source>
        <dbReference type="Proteomes" id="UP000268093"/>
    </source>
</evidence>
<dbReference type="GO" id="GO:0008168">
    <property type="term" value="F:methyltransferase activity"/>
    <property type="evidence" value="ECO:0007669"/>
    <property type="project" value="UniProtKB-KW"/>
</dbReference>
<dbReference type="OrthoDB" id="2013972at2759"/>
<dbReference type="InterPro" id="IPR041698">
    <property type="entry name" value="Methyltransf_25"/>
</dbReference>
<reference evidence="3 4" key="1">
    <citation type="journal article" date="2018" name="New Phytol.">
        <title>Phylogenomics of Endogonaceae and evolution of mycorrhizas within Mucoromycota.</title>
        <authorList>
            <person name="Chang Y."/>
            <person name="Desiro A."/>
            <person name="Na H."/>
            <person name="Sandor L."/>
            <person name="Lipzen A."/>
            <person name="Clum A."/>
            <person name="Barry K."/>
            <person name="Grigoriev I.V."/>
            <person name="Martin F.M."/>
            <person name="Stajich J.E."/>
            <person name="Smith M.E."/>
            <person name="Bonito G."/>
            <person name="Spatafora J.W."/>
        </authorList>
    </citation>
    <scope>NUCLEOTIDE SEQUENCE [LARGE SCALE GENOMIC DNA]</scope>
    <source>
        <strain evidence="3 4">GMNB39</strain>
    </source>
</reference>
<proteinExistence type="predicted"/>
<dbReference type="AlphaFoldDB" id="A0A433CX64"/>
<dbReference type="GO" id="GO:0032259">
    <property type="term" value="P:methylation"/>
    <property type="evidence" value="ECO:0007669"/>
    <property type="project" value="UniProtKB-KW"/>
</dbReference>
<dbReference type="InterPro" id="IPR029063">
    <property type="entry name" value="SAM-dependent_MTases_sf"/>
</dbReference>
<sequence>MSILAPTHITLSVAQTPASVSPTMDTPKDPPLSDDDLPPGYRWIEGRAFASENPIYVMPMDSDELDRLNEMQHTILNFKAPVEEDLKCGISVLDVGCGTGAWSISMASLYPSSTFTGTDLVDAFLDSLGSITPPLNLTFQVVDTLKGLPFPDASFDYVVQRFGALSFSELQLPGVIRELARVVKPGGWIEFVDTDASPHGGPLLTELWSKVNLMLTMRDINATKIQCLHEDLFELGFEQITYNQVLLPIGWGPSEVGSGTARNLTRAHDSLKPQMTLVLGIGNSEFDRMAEDAEEESKESKAYWDIYYTFGRKPEISNVE</sequence>
<evidence type="ECO:0000256" key="1">
    <source>
        <dbReference type="SAM" id="MobiDB-lite"/>
    </source>
</evidence>
<name>A0A433CX64_9FUNG</name>
<dbReference type="Proteomes" id="UP000268093">
    <property type="component" value="Unassembled WGS sequence"/>
</dbReference>
<keyword evidence="3" id="KW-0808">Transferase</keyword>
<keyword evidence="4" id="KW-1185">Reference proteome</keyword>
<evidence type="ECO:0000313" key="3">
    <source>
        <dbReference type="EMBL" id="RUP43180.1"/>
    </source>
</evidence>